<evidence type="ECO:0000259" key="3">
    <source>
        <dbReference type="Pfam" id="PF01170"/>
    </source>
</evidence>
<accession>A0A1M4N3V0</accession>
<dbReference type="PRINTS" id="PR00507">
    <property type="entry name" value="N12N6MTFRASE"/>
</dbReference>
<organism evidence="5 6">
    <name type="scientific">Donghicola eburneus</name>
    <dbReference type="NCBI Taxonomy" id="393278"/>
    <lineage>
        <taxon>Bacteria</taxon>
        <taxon>Pseudomonadati</taxon>
        <taxon>Pseudomonadota</taxon>
        <taxon>Alphaproteobacteria</taxon>
        <taxon>Rhodobacterales</taxon>
        <taxon>Roseobacteraceae</taxon>
        <taxon>Donghicola</taxon>
    </lineage>
</organism>
<evidence type="ECO:0000259" key="4">
    <source>
        <dbReference type="Pfam" id="PF22020"/>
    </source>
</evidence>
<keyword evidence="6" id="KW-1185">Reference proteome</keyword>
<dbReference type="SUPFAM" id="SSF53335">
    <property type="entry name" value="S-adenosyl-L-methionine-dependent methyltransferases"/>
    <property type="match status" value="1"/>
</dbReference>
<dbReference type="GO" id="GO:0070043">
    <property type="term" value="F:rRNA (guanine-N7-)-methyltransferase activity"/>
    <property type="evidence" value="ECO:0007669"/>
    <property type="project" value="TreeGrafter"/>
</dbReference>
<evidence type="ECO:0000313" key="6">
    <source>
        <dbReference type="Proteomes" id="UP000184085"/>
    </source>
</evidence>
<dbReference type="Gene3D" id="3.30.2130.30">
    <property type="match status" value="1"/>
</dbReference>
<reference evidence="6" key="1">
    <citation type="submission" date="2016-09" db="EMBL/GenBank/DDBJ databases">
        <authorList>
            <person name="Wibberg D."/>
        </authorList>
    </citation>
    <scope>NUCLEOTIDE SEQUENCE [LARGE SCALE GENOMIC DNA]</scope>
</reference>
<proteinExistence type="predicted"/>
<dbReference type="PROSITE" id="PS01261">
    <property type="entry name" value="UPF0020"/>
    <property type="match status" value="1"/>
</dbReference>
<evidence type="ECO:0000256" key="1">
    <source>
        <dbReference type="ARBA" id="ARBA00022603"/>
    </source>
</evidence>
<protein>
    <submittedName>
        <fullName evidence="5">Uncharacterized protein</fullName>
    </submittedName>
</protein>
<dbReference type="PANTHER" id="PTHR47313:SF1">
    <property type="entry name" value="RIBOSOMAL RNA LARGE SUBUNIT METHYLTRANSFERASE K_L"/>
    <property type="match status" value="1"/>
</dbReference>
<evidence type="ECO:0000313" key="5">
    <source>
        <dbReference type="EMBL" id="SCM68688.1"/>
    </source>
</evidence>
<dbReference type="PANTHER" id="PTHR47313">
    <property type="entry name" value="RIBOSOMAL RNA LARGE SUBUNIT METHYLTRANSFERASE K/L"/>
    <property type="match status" value="1"/>
</dbReference>
<dbReference type="Pfam" id="PF22020">
    <property type="entry name" value="RlmL_1st"/>
    <property type="match status" value="1"/>
</dbReference>
<dbReference type="InterPro" id="IPR000241">
    <property type="entry name" value="RlmKL-like_Mtase"/>
</dbReference>
<dbReference type="InterPro" id="IPR053943">
    <property type="entry name" value="RlmKL-like_Mtase_CS"/>
</dbReference>
<dbReference type="Pfam" id="PF01170">
    <property type="entry name" value="UPF0020"/>
    <property type="match status" value="1"/>
</dbReference>
<keyword evidence="1" id="KW-0489">Methyltransferase</keyword>
<dbReference type="InterPro" id="IPR054170">
    <property type="entry name" value="RlmL_1st"/>
</dbReference>
<feature type="domain" description="Ribosomal RNA large subunit methyltransferase K/L-like methyltransferase" evidence="3">
    <location>
        <begin position="160"/>
        <end position="343"/>
    </location>
</feature>
<name>A0A1M4N3V0_9RHOB</name>
<dbReference type="RefSeq" id="WP_072707480.1">
    <property type="nucleotide sequence ID" value="NZ_FMJB01000057.1"/>
</dbReference>
<dbReference type="GO" id="GO:0008990">
    <property type="term" value="F:rRNA (guanine-N2-)-methyltransferase activity"/>
    <property type="evidence" value="ECO:0007669"/>
    <property type="project" value="TreeGrafter"/>
</dbReference>
<dbReference type="EMBL" id="FMJB01000057">
    <property type="protein sequence ID" value="SCM68688.1"/>
    <property type="molecule type" value="Genomic_DNA"/>
</dbReference>
<evidence type="ECO:0000256" key="2">
    <source>
        <dbReference type="ARBA" id="ARBA00022679"/>
    </source>
</evidence>
<dbReference type="CDD" id="cd11715">
    <property type="entry name" value="THUMP_AdoMetMT"/>
    <property type="match status" value="1"/>
</dbReference>
<feature type="domain" description="RlmL ferredoxin-like" evidence="4">
    <location>
        <begin position="9"/>
        <end position="63"/>
    </location>
</feature>
<dbReference type="Proteomes" id="UP000184085">
    <property type="component" value="Unassembled WGS sequence"/>
</dbReference>
<sequence length="371" mass="40308">MESENTFDIFLVAPPGLESVIAAEARERGFSGVTQQAGGITVRGDWPEVWRANLQLRTPVRVLARFASFRAMHLAQLDKRSRKIDWAALLPQGVSVKVEATCRKSKIYHDRAAADRVKTALKDSVSAVIDPEAELVIKLRIEDDLCTFSIDTSGESLHKRGHKERVNKAPMRENLAAAFLRQMGYDGSQAVMDPMCGSGTFVIEAAEMAMGLYPGRTRSFAFQTLKNFDPAAFDAMKAGVQPQKVAAQFYGSDRDTGAIHMSTVNAEKAGVAALTEFRHAAVSDLQRPDCAPGIVIVNPPYGGRIGNKKQLFALYGALGKTLSERFKGWRVGIITTDGGLAKATGLPFLPTTPPVPHGGMRITLHQTDPLS</sequence>
<dbReference type="AlphaFoldDB" id="A0A1M4N3V0"/>
<keyword evidence="2" id="KW-0808">Transferase</keyword>
<gene>
    <name evidence="5" type="ORF">KARMA_2913</name>
</gene>
<dbReference type="InterPro" id="IPR029063">
    <property type="entry name" value="SAM-dependent_MTases_sf"/>
</dbReference>
<dbReference type="Gene3D" id="3.40.50.150">
    <property type="entry name" value="Vaccinia Virus protein VP39"/>
    <property type="match status" value="1"/>
</dbReference>